<organism evidence="3 4">
    <name type="scientific">Winogradskyella thalassocola</name>
    <dbReference type="NCBI Taxonomy" id="262004"/>
    <lineage>
        <taxon>Bacteria</taxon>
        <taxon>Pseudomonadati</taxon>
        <taxon>Bacteroidota</taxon>
        <taxon>Flavobacteriia</taxon>
        <taxon>Flavobacteriales</taxon>
        <taxon>Flavobacteriaceae</taxon>
        <taxon>Winogradskyella</taxon>
    </lineage>
</organism>
<dbReference type="InterPro" id="IPR028098">
    <property type="entry name" value="Glyco_trans_4-like_N"/>
</dbReference>
<evidence type="ECO:0000313" key="3">
    <source>
        <dbReference type="EMBL" id="SDH87433.1"/>
    </source>
</evidence>
<dbReference type="AlphaFoldDB" id="A0A1G8FZ87"/>
<protein>
    <submittedName>
        <fullName evidence="3">Glycosyltransferase involved in cell wall bisynthesis</fullName>
    </submittedName>
</protein>
<dbReference type="Pfam" id="PF00534">
    <property type="entry name" value="Glycos_transf_1"/>
    <property type="match status" value="1"/>
</dbReference>
<gene>
    <name evidence="3" type="ORF">SAMN04489796_10541</name>
</gene>
<dbReference type="SUPFAM" id="SSF53756">
    <property type="entry name" value="UDP-Glycosyltransferase/glycogen phosphorylase"/>
    <property type="match status" value="1"/>
</dbReference>
<dbReference type="Proteomes" id="UP000199492">
    <property type="component" value="Unassembled WGS sequence"/>
</dbReference>
<dbReference type="PANTHER" id="PTHR45947">
    <property type="entry name" value="SULFOQUINOVOSYL TRANSFERASE SQD2"/>
    <property type="match status" value="1"/>
</dbReference>
<dbReference type="EMBL" id="FNCZ01000005">
    <property type="protein sequence ID" value="SDH87433.1"/>
    <property type="molecule type" value="Genomic_DNA"/>
</dbReference>
<dbReference type="CDD" id="cd03801">
    <property type="entry name" value="GT4_PimA-like"/>
    <property type="match status" value="1"/>
</dbReference>
<reference evidence="4" key="1">
    <citation type="submission" date="2016-10" db="EMBL/GenBank/DDBJ databases">
        <authorList>
            <person name="Varghese N."/>
            <person name="Submissions S."/>
        </authorList>
    </citation>
    <scope>NUCLEOTIDE SEQUENCE [LARGE SCALE GENOMIC DNA]</scope>
    <source>
        <strain evidence="4">DSM 15363</strain>
    </source>
</reference>
<dbReference type="GO" id="GO:0016758">
    <property type="term" value="F:hexosyltransferase activity"/>
    <property type="evidence" value="ECO:0007669"/>
    <property type="project" value="TreeGrafter"/>
</dbReference>
<dbReference type="Gene3D" id="3.40.50.2000">
    <property type="entry name" value="Glycogen Phosphorylase B"/>
    <property type="match status" value="2"/>
</dbReference>
<feature type="domain" description="Glycosyltransferase subfamily 4-like N-terminal" evidence="2">
    <location>
        <begin position="18"/>
        <end position="162"/>
    </location>
</feature>
<accession>A0A1G8FZ87</accession>
<dbReference type="OrthoDB" id="7560678at2"/>
<name>A0A1G8FZ87_9FLAO</name>
<feature type="domain" description="Glycosyl transferase family 1" evidence="1">
    <location>
        <begin position="178"/>
        <end position="329"/>
    </location>
</feature>
<evidence type="ECO:0000259" key="2">
    <source>
        <dbReference type="Pfam" id="PF13439"/>
    </source>
</evidence>
<dbReference type="InterPro" id="IPR050194">
    <property type="entry name" value="Glycosyltransferase_grp1"/>
</dbReference>
<dbReference type="RefSeq" id="WP_092468596.1">
    <property type="nucleotide sequence ID" value="NZ_FNCZ01000005.1"/>
</dbReference>
<dbReference type="InterPro" id="IPR001296">
    <property type="entry name" value="Glyco_trans_1"/>
</dbReference>
<evidence type="ECO:0000259" key="1">
    <source>
        <dbReference type="Pfam" id="PF00534"/>
    </source>
</evidence>
<dbReference type="Pfam" id="PF13439">
    <property type="entry name" value="Glyco_transf_4"/>
    <property type="match status" value="1"/>
</dbReference>
<keyword evidence="4" id="KW-1185">Reference proteome</keyword>
<sequence length="356" mass="41296">MSRPLRILFTIPNFKTAGSQYVLLALIARLNKHNFNVIVGIENHWDEAKKVIPESDLVELPKLFKVSKISFLKQYIKVLKKNQIDLVHSWDYKSNYLEPLACRLSGVKYLYTKKNNSWSRSWQLKSLFSHFIAYDQPEMKKRFFSNKHYANKIKLIPHGVDLLKFFPLEKTTNSTFNLCYVGNVNRNKNQLFVLKAMLNLPDNIHLNLFGKSDSNYKKELGLFIQNNNLKHRVHFHGFINQDHLPKMLNYQDVLILSSFEEGLPICLLEAMACGLPVLSSDSGGGTRFILEETMSDALFSLDDVNDLVLKCKRLSSDRKIYDDFKVKGEKCVKDRFSIEKEVLSYNILYNKVIATK</sequence>
<dbReference type="STRING" id="262004.SAMN04489796_10541"/>
<dbReference type="PANTHER" id="PTHR45947:SF3">
    <property type="entry name" value="SULFOQUINOVOSYL TRANSFERASE SQD2"/>
    <property type="match status" value="1"/>
</dbReference>
<keyword evidence="3" id="KW-0808">Transferase</keyword>
<evidence type="ECO:0000313" key="4">
    <source>
        <dbReference type="Proteomes" id="UP000199492"/>
    </source>
</evidence>
<proteinExistence type="predicted"/>